<gene>
    <name evidence="7" type="ORF">HMPREF9333_01360</name>
</gene>
<dbReference type="OrthoDB" id="9792278at2"/>
<evidence type="ECO:0000256" key="3">
    <source>
        <dbReference type="ARBA" id="ARBA00022605"/>
    </source>
</evidence>
<evidence type="ECO:0000313" key="8">
    <source>
        <dbReference type="Proteomes" id="UP000003011"/>
    </source>
</evidence>
<accession>G5GIH0</accession>
<dbReference type="RefSeq" id="WP_005540951.1">
    <property type="nucleotide sequence ID" value="NZ_JH378832.1"/>
</dbReference>
<protein>
    <recommendedName>
        <fullName evidence="2">adenosylhomocysteine nucleosidase</fullName>
        <ecNumber evidence="2">3.2.2.9</ecNumber>
    </recommendedName>
</protein>
<evidence type="ECO:0000256" key="2">
    <source>
        <dbReference type="ARBA" id="ARBA00011974"/>
    </source>
</evidence>
<reference evidence="7 8" key="1">
    <citation type="submission" date="2011-08" db="EMBL/GenBank/DDBJ databases">
        <title>The Genome Sequence of Johnsonella ignava ATCC 51276.</title>
        <authorList>
            <consortium name="The Broad Institute Genome Sequencing Platform"/>
            <person name="Earl A."/>
            <person name="Ward D."/>
            <person name="Feldgarden M."/>
            <person name="Gevers D."/>
            <person name="Izard J."/>
            <person name="Blanton J.M."/>
            <person name="Baranova O.V."/>
            <person name="Dewhirst F.E."/>
            <person name="Young S.K."/>
            <person name="Zeng Q."/>
            <person name="Gargeya S."/>
            <person name="Fitzgerald M."/>
            <person name="Haas B."/>
            <person name="Abouelleil A."/>
            <person name="Alvarado L."/>
            <person name="Arachchi H.M."/>
            <person name="Berlin A."/>
            <person name="Brown A."/>
            <person name="Chapman S.B."/>
            <person name="Chen Z."/>
            <person name="Dunbar C."/>
            <person name="Freedman E."/>
            <person name="Gearin G."/>
            <person name="Gellesch M."/>
            <person name="Goldberg J."/>
            <person name="Griggs A."/>
            <person name="Gujja S."/>
            <person name="Heiman D."/>
            <person name="Howarth C."/>
            <person name="Larson L."/>
            <person name="Lui A."/>
            <person name="MacDonald P.J.P."/>
            <person name="Montmayeur A."/>
            <person name="Murphy C."/>
            <person name="Neiman D."/>
            <person name="Pearson M."/>
            <person name="Priest M."/>
            <person name="Roberts A."/>
            <person name="Saif S."/>
            <person name="Shea T."/>
            <person name="Shenoy N."/>
            <person name="Sisk P."/>
            <person name="Stolte C."/>
            <person name="Sykes S."/>
            <person name="Wortman J."/>
            <person name="Nusbaum C."/>
            <person name="Birren B."/>
        </authorList>
    </citation>
    <scope>NUCLEOTIDE SEQUENCE [LARGE SCALE GENOMIC DNA]</scope>
    <source>
        <strain evidence="7 8">ATCC 51276</strain>
    </source>
</reference>
<evidence type="ECO:0000259" key="6">
    <source>
        <dbReference type="Pfam" id="PF01048"/>
    </source>
</evidence>
<evidence type="ECO:0000313" key="7">
    <source>
        <dbReference type="EMBL" id="EHI55645.1"/>
    </source>
</evidence>
<dbReference type="GO" id="GO:0008782">
    <property type="term" value="F:adenosylhomocysteine nucleosidase activity"/>
    <property type="evidence" value="ECO:0007669"/>
    <property type="project" value="UniProtKB-EC"/>
</dbReference>
<dbReference type="EC" id="3.2.2.9" evidence="2"/>
<dbReference type="NCBIfam" id="TIGR01704">
    <property type="entry name" value="MTA_SAH-Nsdase"/>
    <property type="match status" value="1"/>
</dbReference>
<dbReference type="NCBIfam" id="NF004079">
    <property type="entry name" value="PRK05584.1"/>
    <property type="match status" value="1"/>
</dbReference>
<dbReference type="GO" id="GO:0019284">
    <property type="term" value="P:L-methionine salvage from S-adenosylmethionine"/>
    <property type="evidence" value="ECO:0007669"/>
    <property type="project" value="TreeGrafter"/>
</dbReference>
<dbReference type="GO" id="GO:0009164">
    <property type="term" value="P:nucleoside catabolic process"/>
    <property type="evidence" value="ECO:0007669"/>
    <property type="project" value="InterPro"/>
</dbReference>
<dbReference type="UniPathway" id="UPA00904">
    <property type="reaction ID" value="UER00871"/>
</dbReference>
<feature type="domain" description="Nucleoside phosphorylase" evidence="6">
    <location>
        <begin position="2"/>
        <end position="227"/>
    </location>
</feature>
<dbReference type="InterPro" id="IPR000845">
    <property type="entry name" value="Nucleoside_phosphorylase_d"/>
</dbReference>
<comment type="caution">
    <text evidence="7">The sequence shown here is derived from an EMBL/GenBank/DDBJ whole genome shotgun (WGS) entry which is preliminary data.</text>
</comment>
<dbReference type="GO" id="GO:0019509">
    <property type="term" value="P:L-methionine salvage from methylthioadenosine"/>
    <property type="evidence" value="ECO:0007669"/>
    <property type="project" value="UniProtKB-UniPathway"/>
</dbReference>
<evidence type="ECO:0000256" key="1">
    <source>
        <dbReference type="ARBA" id="ARBA00004945"/>
    </source>
</evidence>
<dbReference type="CDD" id="cd09008">
    <property type="entry name" value="MTAN"/>
    <property type="match status" value="1"/>
</dbReference>
<dbReference type="eggNOG" id="COG0775">
    <property type="taxonomic scope" value="Bacteria"/>
</dbReference>
<keyword evidence="4" id="KW-0378">Hydrolase</keyword>
<dbReference type="PANTHER" id="PTHR46832">
    <property type="entry name" value="5'-METHYLTHIOADENOSINE/S-ADENOSYLHOMOCYSTEINE NUCLEOSIDASE"/>
    <property type="match status" value="1"/>
</dbReference>
<name>G5GIH0_9FIRM</name>
<dbReference type="EMBL" id="ACZL01000021">
    <property type="protein sequence ID" value="EHI55645.1"/>
    <property type="molecule type" value="Genomic_DNA"/>
</dbReference>
<dbReference type="GO" id="GO:0008930">
    <property type="term" value="F:methylthioadenosine nucleosidase activity"/>
    <property type="evidence" value="ECO:0007669"/>
    <property type="project" value="InterPro"/>
</dbReference>
<dbReference type="Gene3D" id="3.40.50.1580">
    <property type="entry name" value="Nucleoside phosphorylase domain"/>
    <property type="match status" value="1"/>
</dbReference>
<organism evidence="7 8">
    <name type="scientific">Johnsonella ignava ATCC 51276</name>
    <dbReference type="NCBI Taxonomy" id="679200"/>
    <lineage>
        <taxon>Bacteria</taxon>
        <taxon>Bacillati</taxon>
        <taxon>Bacillota</taxon>
        <taxon>Clostridia</taxon>
        <taxon>Lachnospirales</taxon>
        <taxon>Lachnospiraceae</taxon>
        <taxon>Johnsonella</taxon>
    </lineage>
</organism>
<dbReference type="SUPFAM" id="SSF53167">
    <property type="entry name" value="Purine and uridine phosphorylases"/>
    <property type="match status" value="1"/>
</dbReference>
<dbReference type="InterPro" id="IPR035994">
    <property type="entry name" value="Nucleoside_phosphorylase_sf"/>
</dbReference>
<dbReference type="InterPro" id="IPR010049">
    <property type="entry name" value="MTA_SAH_Nsdase"/>
</dbReference>
<sequence length="236" mass="25543">MIGIIGAMEEEIARIKPYLKEVQSETLAGMLYHKGMLYDKEAVLVHCGIGKVNAALCTQIIISVYKADAIINTGIAGGLANYIDIGDIVISNDAVQHDVDATGFGYKPGQIPRMDTLAFEASTYLAELAYKCCKNVNPDISAYIGRIATGDIFVSDFEIKKNISDEFNALCAEMEGGAIAQVSYLNKVPFVIIRAVSDKADASASMDYSEFEAGAITHCSRLTIEVVKKLDIKNLL</sequence>
<dbReference type="AlphaFoldDB" id="G5GIH0"/>
<evidence type="ECO:0000256" key="4">
    <source>
        <dbReference type="ARBA" id="ARBA00022801"/>
    </source>
</evidence>
<dbReference type="Pfam" id="PF01048">
    <property type="entry name" value="PNP_UDP_1"/>
    <property type="match status" value="1"/>
</dbReference>
<keyword evidence="3" id="KW-0028">Amino-acid biosynthesis</keyword>
<keyword evidence="8" id="KW-1185">Reference proteome</keyword>
<dbReference type="STRING" id="679200.HMPREF9333_01360"/>
<dbReference type="PANTHER" id="PTHR46832:SF1">
    <property type="entry name" value="5'-METHYLTHIOADENOSINE_S-ADENOSYLHOMOCYSTEINE NUCLEOSIDASE"/>
    <property type="match status" value="1"/>
</dbReference>
<dbReference type="HOGENOM" id="CLU_031248_2_0_9"/>
<evidence type="ECO:0000256" key="5">
    <source>
        <dbReference type="ARBA" id="ARBA00023167"/>
    </source>
</evidence>
<keyword evidence="5" id="KW-0486">Methionine biosynthesis</keyword>
<dbReference type="Proteomes" id="UP000003011">
    <property type="component" value="Unassembled WGS sequence"/>
</dbReference>
<comment type="pathway">
    <text evidence="1">Amino-acid biosynthesis; L-methionine biosynthesis via salvage pathway; S-methyl-5-thio-alpha-D-ribose 1-phosphate from S-methyl-5'-thioadenosine (hydrolase route): step 1/2.</text>
</comment>
<dbReference type="GO" id="GO:0005829">
    <property type="term" value="C:cytosol"/>
    <property type="evidence" value="ECO:0007669"/>
    <property type="project" value="TreeGrafter"/>
</dbReference>
<proteinExistence type="predicted"/>
<dbReference type="PATRIC" id="fig|679200.3.peg.1445"/>